<dbReference type="EC" id="1.-.-.-" evidence="4"/>
<dbReference type="InterPro" id="IPR051545">
    <property type="entry name" value="NAD(P)H_dehydrogenase_qn"/>
</dbReference>
<name>A0ABW3T470_9CAUL</name>
<feature type="domain" description="Flavodoxin-like fold" evidence="3">
    <location>
        <begin position="1"/>
        <end position="192"/>
    </location>
</feature>
<dbReference type="EC" id="1.6.99.-" evidence="4"/>
<evidence type="ECO:0000256" key="1">
    <source>
        <dbReference type="ARBA" id="ARBA00006252"/>
    </source>
</evidence>
<proteinExistence type="inferred from homology"/>
<keyword evidence="2 4" id="KW-0560">Oxidoreductase</keyword>
<dbReference type="InterPro" id="IPR003680">
    <property type="entry name" value="Flavodoxin_fold"/>
</dbReference>
<gene>
    <name evidence="4" type="ORF">ACFQ27_11350</name>
</gene>
<dbReference type="SUPFAM" id="SSF52218">
    <property type="entry name" value="Flavoproteins"/>
    <property type="match status" value="1"/>
</dbReference>
<evidence type="ECO:0000313" key="5">
    <source>
        <dbReference type="Proteomes" id="UP001597216"/>
    </source>
</evidence>
<accession>A0ABW3T470</accession>
<dbReference type="Gene3D" id="3.40.50.360">
    <property type="match status" value="1"/>
</dbReference>
<sequence length="198" mass="20831">MKHAVILAHPAPDSLTAQTARTYADTVRALGQEVLVRDLYAMGFDPCLKAEELSGPSGPSPAPDIAAERALVADVDVFAFFYPFWFNAAPAILKGYVDRMFGLGYGFHAAPGGNEPGLSDKRLISFTSSGAPDSWVAETGALAALRQHFDGHIAGVCGLNVIDHLHHGGVVPGLTQDAVADILAEVAQTVRQHFAPAG</sequence>
<dbReference type="PANTHER" id="PTHR10204">
    <property type="entry name" value="NAD P H OXIDOREDUCTASE-RELATED"/>
    <property type="match status" value="1"/>
</dbReference>
<dbReference type="Pfam" id="PF02525">
    <property type="entry name" value="Flavodoxin_2"/>
    <property type="match status" value="1"/>
</dbReference>
<keyword evidence="5" id="KW-1185">Reference proteome</keyword>
<dbReference type="InterPro" id="IPR029039">
    <property type="entry name" value="Flavoprotein-like_sf"/>
</dbReference>
<evidence type="ECO:0000313" key="4">
    <source>
        <dbReference type="EMBL" id="MFD1191176.1"/>
    </source>
</evidence>
<dbReference type="RefSeq" id="WP_377353662.1">
    <property type="nucleotide sequence ID" value="NZ_JBHTLQ010000022.1"/>
</dbReference>
<dbReference type="PANTHER" id="PTHR10204:SF34">
    <property type="entry name" value="NAD(P)H DEHYDROGENASE [QUINONE] 1 ISOFORM 1"/>
    <property type="match status" value="1"/>
</dbReference>
<protein>
    <submittedName>
        <fullName evidence="4">NAD(P)H-dependent oxidoreductase</fullName>
        <ecNumber evidence="4">1.-.-.-</ecNumber>
        <ecNumber evidence="4">1.6.99.-</ecNumber>
    </submittedName>
</protein>
<evidence type="ECO:0000256" key="2">
    <source>
        <dbReference type="ARBA" id="ARBA00023002"/>
    </source>
</evidence>
<reference evidence="5" key="1">
    <citation type="journal article" date="2019" name="Int. J. Syst. Evol. Microbiol.">
        <title>The Global Catalogue of Microorganisms (GCM) 10K type strain sequencing project: providing services to taxonomists for standard genome sequencing and annotation.</title>
        <authorList>
            <consortium name="The Broad Institute Genomics Platform"/>
            <consortium name="The Broad Institute Genome Sequencing Center for Infectious Disease"/>
            <person name="Wu L."/>
            <person name="Ma J."/>
        </authorList>
    </citation>
    <scope>NUCLEOTIDE SEQUENCE [LARGE SCALE GENOMIC DNA]</scope>
    <source>
        <strain evidence="5">CCUG 55074</strain>
    </source>
</reference>
<comment type="caution">
    <text evidence="4">The sequence shown here is derived from an EMBL/GenBank/DDBJ whole genome shotgun (WGS) entry which is preliminary data.</text>
</comment>
<comment type="similarity">
    <text evidence="1">Belongs to the NAD(P)H dehydrogenase (quinone) family.</text>
</comment>
<evidence type="ECO:0000259" key="3">
    <source>
        <dbReference type="Pfam" id="PF02525"/>
    </source>
</evidence>
<dbReference type="Proteomes" id="UP001597216">
    <property type="component" value="Unassembled WGS sequence"/>
</dbReference>
<dbReference type="EMBL" id="JBHTLQ010000022">
    <property type="protein sequence ID" value="MFD1191176.1"/>
    <property type="molecule type" value="Genomic_DNA"/>
</dbReference>
<dbReference type="GO" id="GO:0016491">
    <property type="term" value="F:oxidoreductase activity"/>
    <property type="evidence" value="ECO:0007669"/>
    <property type="project" value="UniProtKB-KW"/>
</dbReference>
<organism evidence="4 5">
    <name type="scientific">Phenylobacterium conjunctum</name>
    <dbReference type="NCBI Taxonomy" id="1298959"/>
    <lineage>
        <taxon>Bacteria</taxon>
        <taxon>Pseudomonadati</taxon>
        <taxon>Pseudomonadota</taxon>
        <taxon>Alphaproteobacteria</taxon>
        <taxon>Caulobacterales</taxon>
        <taxon>Caulobacteraceae</taxon>
        <taxon>Phenylobacterium</taxon>
    </lineage>
</organism>